<dbReference type="EMBL" id="GFPF01002273">
    <property type="protein sequence ID" value="MAA13419.1"/>
    <property type="molecule type" value="Transcribed_RNA"/>
</dbReference>
<dbReference type="AlphaFoldDB" id="A0A224YCJ8"/>
<accession>A0A224YCJ8</accession>
<organism evidence="1">
    <name type="scientific">Rhipicephalus zambeziensis</name>
    <dbReference type="NCBI Taxonomy" id="60191"/>
    <lineage>
        <taxon>Eukaryota</taxon>
        <taxon>Metazoa</taxon>
        <taxon>Ecdysozoa</taxon>
        <taxon>Arthropoda</taxon>
        <taxon>Chelicerata</taxon>
        <taxon>Arachnida</taxon>
        <taxon>Acari</taxon>
        <taxon>Parasitiformes</taxon>
        <taxon>Ixodida</taxon>
        <taxon>Ixodoidea</taxon>
        <taxon>Ixodidae</taxon>
        <taxon>Rhipicephalinae</taxon>
        <taxon>Rhipicephalus</taxon>
        <taxon>Rhipicephalus</taxon>
    </lineage>
</organism>
<name>A0A224YCJ8_9ACAR</name>
<sequence length="147" mass="16246">MYKVVGLKLDCSTGTQAFVLSDAQSIWSTLCIFHAVLSQGNDKYHFSMPHHIFHGAVIGKRYKEALHETTKASSYDNSTHGNCTHGNRNLTITVAMATRIRATPRQCKKCCLECIAATSKTGLRAQHTTVHIGRRSKLQDTNAASRL</sequence>
<protein>
    <submittedName>
        <fullName evidence="1">Uncharacterized protein</fullName>
    </submittedName>
</protein>
<proteinExistence type="predicted"/>
<reference evidence="1" key="1">
    <citation type="journal article" date="2017" name="Parasit. Vectors">
        <title>Sialotranscriptomics of Rhipicephalus zambeziensis reveals intricate expression profiles of secretory proteins and suggests tight temporal transcriptional regulation during blood-feeding.</title>
        <authorList>
            <person name="de Castro M.H."/>
            <person name="de Klerk D."/>
            <person name="Pienaar R."/>
            <person name="Rees D.J.G."/>
            <person name="Mans B.J."/>
        </authorList>
    </citation>
    <scope>NUCLEOTIDE SEQUENCE</scope>
    <source>
        <tissue evidence="1">Salivary glands</tissue>
    </source>
</reference>
<evidence type="ECO:0000313" key="1">
    <source>
        <dbReference type="EMBL" id="MAA13419.1"/>
    </source>
</evidence>